<evidence type="ECO:0000256" key="4">
    <source>
        <dbReference type="ARBA" id="ARBA00023116"/>
    </source>
</evidence>
<dbReference type="GO" id="GO:0009263">
    <property type="term" value="P:deoxyribonucleotide biosynthetic process"/>
    <property type="evidence" value="ECO:0007669"/>
    <property type="project" value="UniProtKB-KW"/>
</dbReference>
<keyword evidence="3" id="KW-0067">ATP-binding</keyword>
<keyword evidence="9" id="KW-0560">Oxidoreductase</keyword>
<evidence type="ECO:0000313" key="9">
    <source>
        <dbReference type="EMBL" id="STS92703.1"/>
    </source>
</evidence>
<feature type="domain" description="Ribonucleotide reductase large subunit N-terminal" evidence="7">
    <location>
        <begin position="98"/>
        <end position="141"/>
    </location>
</feature>
<evidence type="ECO:0000256" key="3">
    <source>
        <dbReference type="ARBA" id="ARBA00022840"/>
    </source>
</evidence>
<dbReference type="AlphaFoldDB" id="A0A7H4MQV3"/>
<evidence type="ECO:0000256" key="5">
    <source>
        <dbReference type="ARBA" id="ARBA00023157"/>
    </source>
</evidence>
<evidence type="ECO:0000259" key="8">
    <source>
        <dbReference type="Pfam" id="PF08343"/>
    </source>
</evidence>
<feature type="region of interest" description="Disordered" evidence="6">
    <location>
        <begin position="146"/>
        <end position="165"/>
    </location>
</feature>
<keyword evidence="4" id="KW-0215">Deoxyribonucleotide synthesis</keyword>
<dbReference type="Proteomes" id="UP000254545">
    <property type="component" value="Unassembled WGS sequence"/>
</dbReference>
<name>A0A7H4MQV3_KLEVA</name>
<feature type="compositionally biased region" description="Basic and acidic residues" evidence="6">
    <location>
        <begin position="151"/>
        <end position="163"/>
    </location>
</feature>
<protein>
    <submittedName>
        <fullName evidence="9">Ribonucleotide reductase of class Ib (Aerobic) subunit alpha</fullName>
        <ecNumber evidence="9">1.17.4.1</ecNumber>
    </submittedName>
</protein>
<dbReference type="InterPro" id="IPR013509">
    <property type="entry name" value="RNR_lsu_N"/>
</dbReference>
<proteinExistence type="predicted"/>
<dbReference type="Pfam" id="PF08343">
    <property type="entry name" value="RNR_N"/>
    <property type="match status" value="1"/>
</dbReference>
<reference evidence="9 10" key="1">
    <citation type="submission" date="2018-06" db="EMBL/GenBank/DDBJ databases">
        <authorList>
            <consortium name="Pathogen Informatics"/>
            <person name="Doyle S."/>
        </authorList>
    </citation>
    <scope>NUCLEOTIDE SEQUENCE [LARGE SCALE GENOMIC DNA]</scope>
    <source>
        <strain evidence="9 10">NCTC9177</strain>
    </source>
</reference>
<dbReference type="EC" id="1.17.4.1" evidence="9"/>
<dbReference type="Pfam" id="PF00317">
    <property type="entry name" value="Ribonuc_red_lgN"/>
    <property type="match status" value="1"/>
</dbReference>
<dbReference type="GO" id="GO:0004748">
    <property type="term" value="F:ribonucleoside-diphosphate reductase activity, thioredoxin disulfide as acceptor"/>
    <property type="evidence" value="ECO:0007669"/>
    <property type="project" value="UniProtKB-EC"/>
</dbReference>
<evidence type="ECO:0000256" key="1">
    <source>
        <dbReference type="ARBA" id="ARBA00022533"/>
    </source>
</evidence>
<dbReference type="EMBL" id="UGKR01000003">
    <property type="protein sequence ID" value="STS92703.1"/>
    <property type="molecule type" value="Genomic_DNA"/>
</dbReference>
<gene>
    <name evidence="9" type="primary">nrdE_1</name>
    <name evidence="9" type="ORF">NCTC9177_06655</name>
</gene>
<keyword evidence="5" id="KW-1015">Disulfide bond</keyword>
<evidence type="ECO:0000313" key="10">
    <source>
        <dbReference type="Proteomes" id="UP000254545"/>
    </source>
</evidence>
<evidence type="ECO:0000256" key="2">
    <source>
        <dbReference type="ARBA" id="ARBA00022741"/>
    </source>
</evidence>
<evidence type="ECO:0000256" key="6">
    <source>
        <dbReference type="SAM" id="MobiDB-lite"/>
    </source>
</evidence>
<feature type="domain" description="Ribonucleotide reductase N-terminal" evidence="8">
    <location>
        <begin position="15"/>
        <end position="96"/>
    </location>
</feature>
<dbReference type="SUPFAM" id="SSF48168">
    <property type="entry name" value="R1 subunit of ribonucleotide reductase, N-terminal domain"/>
    <property type="match status" value="1"/>
</dbReference>
<dbReference type="GO" id="GO:0005524">
    <property type="term" value="F:ATP binding"/>
    <property type="evidence" value="ECO:0007669"/>
    <property type="project" value="UniProtKB-KW"/>
</dbReference>
<keyword evidence="2" id="KW-0547">Nucleotide-binding</keyword>
<dbReference type="InterPro" id="IPR008926">
    <property type="entry name" value="RNR_R1-su_N"/>
</dbReference>
<sequence length="182" mass="20298">MATTTAERITAAADFHALNAMLNLYDSEGRIPFEKDRQAVEAFMTAQVRPNTLTFASQEDKLTWLVREGYYDPQVLAGYDRGFVLALFAHARRAAFRFQTFLGAWKFYTSYALKTFDGKHYLEDFADRCVMVALTLAQRDGAAGAAANGRDAQRPLPARDPHLPQRRQAAARGADLLLPAAH</sequence>
<evidence type="ECO:0000259" key="7">
    <source>
        <dbReference type="Pfam" id="PF00317"/>
    </source>
</evidence>
<organism evidence="9 10">
    <name type="scientific">Klebsiella variicola</name>
    <dbReference type="NCBI Taxonomy" id="244366"/>
    <lineage>
        <taxon>Bacteria</taxon>
        <taxon>Pseudomonadati</taxon>
        <taxon>Pseudomonadota</taxon>
        <taxon>Gammaproteobacteria</taxon>
        <taxon>Enterobacterales</taxon>
        <taxon>Enterobacteriaceae</taxon>
        <taxon>Klebsiella/Raoultella group</taxon>
        <taxon>Klebsiella</taxon>
        <taxon>Klebsiella pneumoniae complex</taxon>
    </lineage>
</organism>
<dbReference type="InterPro" id="IPR013554">
    <property type="entry name" value="RNR_N"/>
</dbReference>
<accession>A0A7H4MQV3</accession>
<comment type="caution">
    <text evidence="9">The sequence shown here is derived from an EMBL/GenBank/DDBJ whole genome shotgun (WGS) entry which is preliminary data.</text>
</comment>
<keyword evidence="1" id="KW-0021">Allosteric enzyme</keyword>